<dbReference type="NCBIfam" id="NF004794">
    <property type="entry name" value="PRK06142.1"/>
    <property type="match status" value="1"/>
</dbReference>
<comment type="similarity">
    <text evidence="2">Belongs to the enoyl-CoA hydratase/isomerase family.</text>
</comment>
<keyword evidence="5" id="KW-0413">Isomerase</keyword>
<evidence type="ECO:0000256" key="5">
    <source>
        <dbReference type="ARBA" id="ARBA00023235"/>
    </source>
</evidence>
<reference evidence="6" key="1">
    <citation type="submission" date="2018-05" db="EMBL/GenBank/DDBJ databases">
        <authorList>
            <person name="Lanie J.A."/>
            <person name="Ng W.-L."/>
            <person name="Kazmierczak K.M."/>
            <person name="Andrzejewski T.M."/>
            <person name="Davidsen T.M."/>
            <person name="Wayne K.J."/>
            <person name="Tettelin H."/>
            <person name="Glass J.I."/>
            <person name="Rusch D."/>
            <person name="Podicherti R."/>
            <person name="Tsui H.-C.T."/>
            <person name="Winkler M.E."/>
        </authorList>
    </citation>
    <scope>NUCLEOTIDE SEQUENCE</scope>
</reference>
<dbReference type="Gene3D" id="1.10.12.10">
    <property type="entry name" value="Lyase 2-enoyl-coa Hydratase, Chain A, domain 2"/>
    <property type="match status" value="1"/>
</dbReference>
<protein>
    <recommendedName>
        <fullName evidence="7">Enoyl-CoA hydratase</fullName>
    </recommendedName>
</protein>
<organism evidence="6">
    <name type="scientific">marine metagenome</name>
    <dbReference type="NCBI Taxonomy" id="408172"/>
    <lineage>
        <taxon>unclassified sequences</taxon>
        <taxon>metagenomes</taxon>
        <taxon>ecological metagenomes</taxon>
    </lineage>
</organism>
<dbReference type="UniPathway" id="UPA00659"/>
<evidence type="ECO:0008006" key="7">
    <source>
        <dbReference type="Google" id="ProtNLM"/>
    </source>
</evidence>
<evidence type="ECO:0000256" key="1">
    <source>
        <dbReference type="ARBA" id="ARBA00005005"/>
    </source>
</evidence>
<dbReference type="GO" id="GO:0006635">
    <property type="term" value="P:fatty acid beta-oxidation"/>
    <property type="evidence" value="ECO:0007669"/>
    <property type="project" value="UniProtKB-UniPathway"/>
</dbReference>
<dbReference type="PANTHER" id="PTHR43149">
    <property type="entry name" value="ENOYL-COA HYDRATASE"/>
    <property type="match status" value="1"/>
</dbReference>
<sequence>VTYTCFEVETTNHLAHVRMIRPERANSMIPEFWQELPEIIDQLSAGGDARVIVLSAEGRHFCSGMDLSVFAGNNNVSNQEQAKHGSRQRAGFRSTALQLQRTFSCMEESRLPILSAIQGACIGGGIDMVSATDLRYATNDAYFCIQEINIGMTADVGTLQRMPRFVPEGVVRELAYTGRNMSAAEAKERGFVNEIYGDQDEMLEAVFEIAGEIASKSPMAIWGTKRTLNYGRDHSVADGLEYIATWNAAMFDTDDMAEAFRASTENRDAEFPDHRPLREGL</sequence>
<dbReference type="CDD" id="cd06558">
    <property type="entry name" value="crotonase-like"/>
    <property type="match status" value="1"/>
</dbReference>
<evidence type="ECO:0000256" key="4">
    <source>
        <dbReference type="ARBA" id="ARBA00023098"/>
    </source>
</evidence>
<feature type="non-terminal residue" evidence="6">
    <location>
        <position position="1"/>
    </location>
</feature>
<dbReference type="Gene3D" id="3.90.226.10">
    <property type="entry name" value="2-enoyl-CoA Hydratase, Chain A, domain 1"/>
    <property type="match status" value="1"/>
</dbReference>
<dbReference type="SUPFAM" id="SSF52096">
    <property type="entry name" value="ClpP/crotonase"/>
    <property type="match status" value="1"/>
</dbReference>
<dbReference type="Pfam" id="PF00378">
    <property type="entry name" value="ECH_1"/>
    <property type="match status" value="1"/>
</dbReference>
<dbReference type="PROSITE" id="PS00166">
    <property type="entry name" value="ENOYL_COA_HYDRATASE"/>
    <property type="match status" value="1"/>
</dbReference>
<dbReference type="FunFam" id="1.10.12.10:FF:000004">
    <property type="entry name" value="Delta3,5-delta2,4-dienoyl-CoA isomerase"/>
    <property type="match status" value="1"/>
</dbReference>
<gene>
    <name evidence="6" type="ORF">METZ01_LOCUS31745</name>
</gene>
<proteinExistence type="inferred from homology"/>
<evidence type="ECO:0000256" key="3">
    <source>
        <dbReference type="ARBA" id="ARBA00022832"/>
    </source>
</evidence>
<dbReference type="InterPro" id="IPR029045">
    <property type="entry name" value="ClpP/crotonase-like_dom_sf"/>
</dbReference>
<dbReference type="AlphaFoldDB" id="A0A381QHU5"/>
<dbReference type="GO" id="GO:0016853">
    <property type="term" value="F:isomerase activity"/>
    <property type="evidence" value="ECO:0007669"/>
    <property type="project" value="UniProtKB-KW"/>
</dbReference>
<evidence type="ECO:0000313" key="6">
    <source>
        <dbReference type="EMBL" id="SUZ78891.1"/>
    </source>
</evidence>
<comment type="pathway">
    <text evidence="1">Lipid metabolism; fatty acid beta-oxidation.</text>
</comment>
<evidence type="ECO:0000256" key="2">
    <source>
        <dbReference type="ARBA" id="ARBA00005254"/>
    </source>
</evidence>
<keyword evidence="4" id="KW-0443">Lipid metabolism</keyword>
<keyword evidence="3" id="KW-0276">Fatty acid metabolism</keyword>
<dbReference type="InterPro" id="IPR045002">
    <property type="entry name" value="Ech1-like"/>
</dbReference>
<dbReference type="InterPro" id="IPR018376">
    <property type="entry name" value="Enoyl-CoA_hyd/isom_CS"/>
</dbReference>
<dbReference type="EMBL" id="UINC01001371">
    <property type="protein sequence ID" value="SUZ78891.1"/>
    <property type="molecule type" value="Genomic_DNA"/>
</dbReference>
<name>A0A381QHU5_9ZZZZ</name>
<dbReference type="InterPro" id="IPR001753">
    <property type="entry name" value="Enoyl-CoA_hydra/iso"/>
</dbReference>
<accession>A0A381QHU5</accession>
<dbReference type="InterPro" id="IPR014748">
    <property type="entry name" value="Enoyl-CoA_hydra_C"/>
</dbReference>